<dbReference type="InterPro" id="IPR049050">
    <property type="entry name" value="nSTAND3"/>
</dbReference>
<dbReference type="Pfam" id="PF20720">
    <property type="entry name" value="nSTAND3"/>
    <property type="match status" value="1"/>
</dbReference>
<evidence type="ECO:0000259" key="1">
    <source>
        <dbReference type="Pfam" id="PF20720"/>
    </source>
</evidence>
<dbReference type="Proteomes" id="UP000094147">
    <property type="component" value="Chromosome"/>
</dbReference>
<dbReference type="RefSeq" id="WP_068989356.1">
    <property type="nucleotide sequence ID" value="NZ_CP012418.1"/>
</dbReference>
<dbReference type="PATRIC" id="fig|1144748.3.peg.542"/>
<dbReference type="STRING" id="1144748.KS2013_536"/>
<dbReference type="OrthoDB" id="9816071at2"/>
<dbReference type="InterPro" id="IPR027417">
    <property type="entry name" value="P-loop_NTPase"/>
</dbReference>
<dbReference type="EMBL" id="CP012418">
    <property type="protein sequence ID" value="AOE49260.1"/>
    <property type="molecule type" value="Genomic_DNA"/>
</dbReference>
<protein>
    <submittedName>
        <fullName evidence="2">DNA replication protein</fullName>
    </submittedName>
</protein>
<dbReference type="KEGG" id="ksd:KS2013_536"/>
<dbReference type="SUPFAM" id="SSF52540">
    <property type="entry name" value="P-loop containing nucleoside triphosphate hydrolases"/>
    <property type="match status" value="1"/>
</dbReference>
<sequence>MASQNQIKIKICELEGGGFQRLCDDWLYKKGYENINSIGMMKATDRVTIGTPDSLLMQENGKYIFGEYTVRQQGLGRKIEGDIGNCLDENKTGIPIDKISKIIICYTGELSTKEIENLRSLCYEKGVILELYGIDTISLSITNSYPALSERHLGIPLDTGQLLSVQDFIERYGKSNFTAPIDNELLFKDDLLKKATELLEEKKFLLISGGQGVGKTLFGVNLVKDIKKREGKLKAFCLFDKGVDLIRDITACFSEPGNYLIFVDDANRLDNRLDYILHYLNDIDEQRSFRIIATVRDYARESVIERVSKITEFHEQTIQPLLDEHIKVLTETLFGIKNAEYQKQIQEVARGNPRLAVMASRVAVERKEIQSIHNAAAIYKEYFGSNDSVKQLLNNRDLTLVACAVSFFRKLDKHNKKQNEWVEKVFCIQYEKFWELIGVLHRNEIVDLYENEVVKISDQVLSTYIFYIAVFERKDVPFLSIVENFFPDLNSYIVDSINPLMKVFNQGEIISEIRRSIKEYYKSIYNTSSSDEVLRFLNMFWFALPEESLLYVKNCIQGMQNDEVNWRNVNFEESSNELSKFPIVKLLSNFRQFDESTFKNSIELLFDYLLRDSFSLGAVIQVLVHNYNFRPKDRRYGYNIQNFIIDRLVALSDRGKNYLYSKLLLIVSDSYLKTEHRAHEWSNSDSINFITFCLPPDEYLIPLREKIIINISKLLGDCKFEESILRIFDKYILRLRVEGKELAEVDFPLIEKYFIQKLDRNKVLHCFIVHKYLDQLESIELSFDKQLRVFYQNKTVELSKLLLDNRSERVALEMGFEDYEVYKRAKLEKYFAQTTKVDFINFLEECKSLYEILEGRERDYLLKNSLATCFDALASVKREIFPQLVSIYLEYDNILEVKPSTIVRNLFNFLSNKEVYALLDSRNYKRKKLWISVYYEYLPEKYIDKSNTDMLLEHISTASSNELFTRLECIDKYKSADPKLYCKVIRVLVDKSKKDIFFAWPMGYIFSKSSPLFGKWFDQISYDKDLVFEAYLQTFLTDNYFDHSGAALKLLLFERFDFLYSLIDKIYEKESYPDLYSITPTLDFLWERDSYYEDITDYAKYLLSKDDNSYHDRESMFCKLFTNERGISERKEILIKKEIFLRNAVKDNATDIKLSCFLFNAASYLGEKFWRELLEIFLCRNTNIDDFKTLNYELTNMSWSSSRVPILERQLKFLESLLPLFGSVELLEHRTFVRSEIEFIAQEIKAEKRRDYIGIY</sequence>
<name>A0A1B3B910_9GAMM</name>
<gene>
    <name evidence="2" type="ORF">KS2013_536</name>
</gene>
<feature type="domain" description="Novel STAND NTPase 3" evidence="1">
    <location>
        <begin position="190"/>
        <end position="315"/>
    </location>
</feature>
<evidence type="ECO:0000313" key="2">
    <source>
        <dbReference type="EMBL" id="AOE49260.1"/>
    </source>
</evidence>
<accession>A0A1B3B910</accession>
<keyword evidence="3" id="KW-1185">Reference proteome</keyword>
<evidence type="ECO:0000313" key="3">
    <source>
        <dbReference type="Proteomes" id="UP000094147"/>
    </source>
</evidence>
<organism evidence="2 3">
    <name type="scientific">Kangiella sediminilitoris</name>
    <dbReference type="NCBI Taxonomy" id="1144748"/>
    <lineage>
        <taxon>Bacteria</taxon>
        <taxon>Pseudomonadati</taxon>
        <taxon>Pseudomonadota</taxon>
        <taxon>Gammaproteobacteria</taxon>
        <taxon>Kangiellales</taxon>
        <taxon>Kangiellaceae</taxon>
        <taxon>Kangiella</taxon>
    </lineage>
</organism>
<reference evidence="3" key="1">
    <citation type="submission" date="2015-08" db="EMBL/GenBank/DDBJ databases">
        <authorList>
            <person name="Kim K.M."/>
        </authorList>
    </citation>
    <scope>NUCLEOTIDE SEQUENCE [LARGE SCALE GENOMIC DNA]</scope>
    <source>
        <strain evidence="3">KCTC 23892</strain>
    </source>
</reference>
<proteinExistence type="predicted"/>
<dbReference type="AlphaFoldDB" id="A0A1B3B910"/>